<dbReference type="STRING" id="1437610.BREU_0087"/>
<evidence type="ECO:0000313" key="5">
    <source>
        <dbReference type="Proteomes" id="UP000028984"/>
    </source>
</evidence>
<dbReference type="Proteomes" id="UP000028984">
    <property type="component" value="Unassembled WGS sequence"/>
</dbReference>
<dbReference type="Pfam" id="PF16565">
    <property type="entry name" value="MIT_C"/>
    <property type="match status" value="1"/>
</dbReference>
<reference evidence="4 5" key="1">
    <citation type="submission" date="2014-03" db="EMBL/GenBank/DDBJ databases">
        <title>Genomics of Bifidobacteria.</title>
        <authorList>
            <person name="Ventura M."/>
            <person name="Milani C."/>
            <person name="Lugli G.A."/>
        </authorList>
    </citation>
    <scope>NUCLEOTIDE SEQUENCE [LARGE SCALE GENOMIC DNA]</scope>
    <source>
        <strain evidence="4 5">DSM 23975</strain>
    </source>
</reference>
<feature type="domain" description="BREX system Lon protease-like BrxL N-terminal" evidence="3">
    <location>
        <begin position="40"/>
        <end position="169"/>
    </location>
</feature>
<dbReference type="NCBIfam" id="TIGR02688">
    <property type="entry name" value="BREX system Lon protease-like protein BrxL"/>
    <property type="match status" value="1"/>
</dbReference>
<feature type="compositionally biased region" description="Polar residues" evidence="1">
    <location>
        <begin position="556"/>
        <end position="576"/>
    </location>
</feature>
<gene>
    <name evidence="4" type="ORF">BREU_0087</name>
</gene>
<dbReference type="InterPro" id="IPR014061">
    <property type="entry name" value="BrxL-like"/>
</dbReference>
<dbReference type="eggNOG" id="COG4930">
    <property type="taxonomic scope" value="Bacteria"/>
</dbReference>
<dbReference type="Gene3D" id="3.30.870.30">
    <property type="entry name" value="MITD, C-terminal phospholipase D-like domain"/>
    <property type="match status" value="1"/>
</dbReference>
<dbReference type="EMBL" id="JGZK01000003">
    <property type="protein sequence ID" value="KFI87069.1"/>
    <property type="molecule type" value="Genomic_DNA"/>
</dbReference>
<sequence length="759" mass="86305">MADEEHMEKTMDKDSGEPEETAANEIPVMNDLDRKVTAEFADYTVRKDLVSKVKGNALVPSYVLEYLLGKHVTTTDEISVQAGVDRVRATLADNYVHREEANLIQSKIREKGRYNVIDKVQVALNERLDQYEATFENLGISRVVVDSQTVKNNPKLMVTGIWCMCALVYAYSGDSKDVPWRLQRLMPVQMSHDDRENYLAMREKFTADEWIDLLMQSVGFNPDLFGKRAKLLHLVRMIPFVERNYNLIELGPKGTGKSHIYSEFSPHGMLISGGEVTAAKLFVNNTSGQIGLVGYWDTVAFDEFAGKTKKADRALVDIMKNYMANKSFSRGRNTMQAEASMVFVGNTSHNVPYMLKNSDLFEELPAQYHDPAFLDRIHYYLPGWEFEQIRSEMFTRGYGFVVDYLAEILHNLRNVDYGSAFERYFTLSPTLSTRDKDGVRKTFSGLMKLIYPSGEATMDEMEPLLRCAIEGRKRVKDQLCRIDSTMAEVDFSYTRVGAAEPTAVQTLEEIEYPELYWRDGHHRSDDAEEPSSAAGEPAERIGEPAGKSTDAERSGRSTQTVAVEAASVTTQQSPEPATQPKLNRIERAAAAAREGRLSYAEDQRGVTYDKLFGAFVAGARNITIVDPYIRLFYQIRNYAEFLETVFNYTERTEEVHVHLVTKHADDQHIDNQIASLNQVRDAFGQLGIIVTYEFSDTAHDRYIESDTGWIVTLGRGLDIFQQYDASWLSPMARKQQLRKVKEFNVIYQRDRSAEPHALH</sequence>
<feature type="region of interest" description="Disordered" evidence="1">
    <location>
        <begin position="521"/>
        <end position="582"/>
    </location>
</feature>
<dbReference type="RefSeq" id="WP_223847876.1">
    <property type="nucleotide sequence ID" value="NZ_JDUW01000001.1"/>
</dbReference>
<dbReference type="InterPro" id="IPR046838">
    <property type="entry name" value="BrxL_N"/>
</dbReference>
<evidence type="ECO:0000256" key="1">
    <source>
        <dbReference type="SAM" id="MobiDB-lite"/>
    </source>
</evidence>
<dbReference type="Pfam" id="PF20442">
    <property type="entry name" value="BrxL_N"/>
    <property type="match status" value="1"/>
</dbReference>
<accession>A0A087CUW9</accession>
<proteinExistence type="predicted"/>
<evidence type="ECO:0000259" key="2">
    <source>
        <dbReference type="Pfam" id="PF16565"/>
    </source>
</evidence>
<dbReference type="Pfam" id="PF13337">
    <property type="entry name" value="BrxL_ATPase"/>
    <property type="match status" value="1"/>
</dbReference>
<dbReference type="InterPro" id="IPR038113">
    <property type="entry name" value="MITD1_C_sf"/>
</dbReference>
<feature type="domain" description="MITD1 C-terminal phospholipase D-like" evidence="2">
    <location>
        <begin position="605"/>
        <end position="747"/>
    </location>
</feature>
<evidence type="ECO:0000313" key="4">
    <source>
        <dbReference type="EMBL" id="KFI87069.1"/>
    </source>
</evidence>
<name>A0A087CUW9_9BIFI</name>
<dbReference type="AlphaFoldDB" id="A0A087CUW9"/>
<comment type="caution">
    <text evidence="4">The sequence shown here is derived from an EMBL/GenBank/DDBJ whole genome shotgun (WGS) entry which is preliminary data.</text>
</comment>
<feature type="compositionally biased region" description="Basic and acidic residues" evidence="1">
    <location>
        <begin position="1"/>
        <end position="16"/>
    </location>
</feature>
<protein>
    <submittedName>
        <fullName evidence="4">Alkaline phosphatase domain-containing protein</fullName>
    </submittedName>
</protein>
<organism evidence="4 5">
    <name type="scientific">Bifidobacterium reuteri DSM 23975</name>
    <dbReference type="NCBI Taxonomy" id="1437610"/>
    <lineage>
        <taxon>Bacteria</taxon>
        <taxon>Bacillati</taxon>
        <taxon>Actinomycetota</taxon>
        <taxon>Actinomycetes</taxon>
        <taxon>Bifidobacteriales</taxon>
        <taxon>Bifidobacteriaceae</taxon>
        <taxon>Bifidobacterium</taxon>
    </lineage>
</organism>
<feature type="region of interest" description="Disordered" evidence="1">
    <location>
        <begin position="1"/>
        <end position="26"/>
    </location>
</feature>
<dbReference type="InterPro" id="IPR032341">
    <property type="entry name" value="MITD1_C"/>
</dbReference>
<keyword evidence="5" id="KW-1185">Reference proteome</keyword>
<evidence type="ECO:0000259" key="3">
    <source>
        <dbReference type="Pfam" id="PF20442"/>
    </source>
</evidence>